<keyword evidence="1" id="KW-0812">Transmembrane</keyword>
<keyword evidence="2" id="KW-0732">Signal</keyword>
<evidence type="ECO:0000256" key="2">
    <source>
        <dbReference type="SAM" id="SignalP"/>
    </source>
</evidence>
<protein>
    <submittedName>
        <fullName evidence="3">Uncharacterized protein</fullName>
    </submittedName>
</protein>
<evidence type="ECO:0000313" key="4">
    <source>
        <dbReference type="Proteomes" id="UP000091857"/>
    </source>
</evidence>
<keyword evidence="1" id="KW-1133">Transmembrane helix</keyword>
<dbReference type="EMBL" id="CM004392">
    <property type="protein sequence ID" value="OAY46982.1"/>
    <property type="molecule type" value="Genomic_DNA"/>
</dbReference>
<dbReference type="AlphaFoldDB" id="A0A2C9VPD0"/>
<evidence type="ECO:0000313" key="3">
    <source>
        <dbReference type="EMBL" id="OAY46982.1"/>
    </source>
</evidence>
<feature type="transmembrane region" description="Helical" evidence="1">
    <location>
        <begin position="149"/>
        <end position="171"/>
    </location>
</feature>
<reference evidence="4" key="1">
    <citation type="journal article" date="2016" name="Nat. Biotechnol.">
        <title>Sequencing wild and cultivated cassava and related species reveals extensive interspecific hybridization and genetic diversity.</title>
        <authorList>
            <person name="Bredeson J.V."/>
            <person name="Lyons J.B."/>
            <person name="Prochnik S.E."/>
            <person name="Wu G.A."/>
            <person name="Ha C.M."/>
            <person name="Edsinger-Gonzales E."/>
            <person name="Grimwood J."/>
            <person name="Schmutz J."/>
            <person name="Rabbi I.Y."/>
            <person name="Egesi C."/>
            <person name="Nauluvula P."/>
            <person name="Lebot V."/>
            <person name="Ndunguru J."/>
            <person name="Mkamilo G."/>
            <person name="Bart R.S."/>
            <person name="Setter T.L."/>
            <person name="Gleadow R.M."/>
            <person name="Kulakow P."/>
            <person name="Ferguson M.E."/>
            <person name="Rounsley S."/>
            <person name="Rokhsar D.S."/>
        </authorList>
    </citation>
    <scope>NUCLEOTIDE SEQUENCE [LARGE SCALE GENOMIC DNA]</scope>
    <source>
        <strain evidence="4">cv. AM560-2</strain>
    </source>
</reference>
<dbReference type="OrthoDB" id="1937321at2759"/>
<dbReference type="STRING" id="3983.A0A2C9VPD0"/>
<keyword evidence="1" id="KW-0472">Membrane</keyword>
<accession>A0A2C9VPD0</accession>
<organism evidence="3 4">
    <name type="scientific">Manihot esculenta</name>
    <name type="common">Cassava</name>
    <name type="synonym">Jatropha manihot</name>
    <dbReference type="NCBI Taxonomy" id="3983"/>
    <lineage>
        <taxon>Eukaryota</taxon>
        <taxon>Viridiplantae</taxon>
        <taxon>Streptophyta</taxon>
        <taxon>Embryophyta</taxon>
        <taxon>Tracheophyta</taxon>
        <taxon>Spermatophyta</taxon>
        <taxon>Magnoliopsida</taxon>
        <taxon>eudicotyledons</taxon>
        <taxon>Gunneridae</taxon>
        <taxon>Pentapetalae</taxon>
        <taxon>rosids</taxon>
        <taxon>fabids</taxon>
        <taxon>Malpighiales</taxon>
        <taxon>Euphorbiaceae</taxon>
        <taxon>Crotonoideae</taxon>
        <taxon>Manihoteae</taxon>
        <taxon>Manihot</taxon>
    </lineage>
</organism>
<name>A0A2C9VPD0_MANES</name>
<evidence type="ECO:0000256" key="1">
    <source>
        <dbReference type="SAM" id="Phobius"/>
    </source>
</evidence>
<feature type="transmembrane region" description="Helical" evidence="1">
    <location>
        <begin position="112"/>
        <end position="137"/>
    </location>
</feature>
<feature type="chain" id="PRO_5012880815" evidence="2">
    <location>
        <begin position="28"/>
        <end position="545"/>
    </location>
</feature>
<gene>
    <name evidence="3" type="ORF">MANES_06G043100v8</name>
</gene>
<dbReference type="Gramene" id="Manes.06G043100.1.v8.1">
    <property type="protein sequence ID" value="Manes.06G043100.1.v8.1.CDS"/>
    <property type="gene ID" value="Manes.06G043100.v8.1"/>
</dbReference>
<feature type="transmembrane region" description="Helical" evidence="1">
    <location>
        <begin position="498"/>
        <end position="521"/>
    </location>
</feature>
<feature type="signal peptide" evidence="2">
    <location>
        <begin position="1"/>
        <end position="27"/>
    </location>
</feature>
<dbReference type="PANTHER" id="PTHR31414:SF15">
    <property type="entry name" value="PLASMA MEMBRANE FUSION PROTEIN"/>
    <property type="match status" value="1"/>
</dbReference>
<dbReference type="Proteomes" id="UP000091857">
    <property type="component" value="Chromosome 6"/>
</dbReference>
<feature type="transmembrane region" description="Helical" evidence="1">
    <location>
        <begin position="261"/>
        <end position="280"/>
    </location>
</feature>
<dbReference type="InterPro" id="IPR040283">
    <property type="entry name" value="DDB_G0292058-like"/>
</dbReference>
<comment type="caution">
    <text evidence="3">The sequence shown here is derived from an EMBL/GenBank/DDBJ whole genome shotgun (WGS) entry which is preliminary data.</text>
</comment>
<feature type="transmembrane region" description="Helical" evidence="1">
    <location>
        <begin position="287"/>
        <end position="313"/>
    </location>
</feature>
<keyword evidence="4" id="KW-1185">Reference proteome</keyword>
<dbReference type="OMA" id="WKNFECQ"/>
<dbReference type="PANTHER" id="PTHR31414">
    <property type="entry name" value="TRANSMEMBRANE PROTEIN DDB_G0292058"/>
    <property type="match status" value="1"/>
</dbReference>
<proteinExistence type="predicted"/>
<sequence length="545" mass="61033">MFRNRSNPPLFLLLVGSVFSLFLFTSSSPTTFTSHLQTLNFPEAVSERVDGRLVPWEKRRLSEEENSNSTLILAAKRTRRKDPLNSFKRYTGGYNISNEHYWASVGLTAAPFFVIGGIWFVLFGLSLAFICLCYCCCRREPYGYSRMCYALSLIFLILFTVAAIVGCVVLYTGQQKFHRITTHTLDYVVSQANVTAENLRNVSDYLAAARSVSVNNMFLPGNVRNSIGDIETKINSSSTILSSRTQDNSEDIQDGLDSMRLALIILAAVMLALAFLGFLFSILGLQCLVYFLVILGWILVAGTFILCGVFLLVHNVVADTCVAMDEWVLNPTAKTAMDDIIPCVDNATAQATLQQTKEVTYQLVNIVDGIIKNVSNRNFPPQAGPFYYNQSGPLMPVLCNPYNSDFTDRQCASGEVDLNNATEVWKNYTCQDQSGICKTPGRVTPSLYNQMASAVNLSYGLHRYGPFLVNLEDCTFVRQTFTVISSSYCPDLRQYTEWIYIGLVMVSAAVMLSLIFWVIYARERRHRVYTKQFMSGGMEGRDKAP</sequence>